<dbReference type="AlphaFoldDB" id="A0A8D8Z653"/>
<accession>A0A8D8Z653</accession>
<feature type="compositionally biased region" description="Polar residues" evidence="1">
    <location>
        <begin position="128"/>
        <end position="137"/>
    </location>
</feature>
<feature type="compositionally biased region" description="Polar residues" evidence="1">
    <location>
        <begin position="176"/>
        <end position="192"/>
    </location>
</feature>
<feature type="region of interest" description="Disordered" evidence="1">
    <location>
        <begin position="176"/>
        <end position="198"/>
    </location>
</feature>
<proteinExistence type="predicted"/>
<dbReference type="EMBL" id="HBUF01428809">
    <property type="protein sequence ID" value="CAG6741698.1"/>
    <property type="molecule type" value="Transcribed_RNA"/>
</dbReference>
<dbReference type="SUPFAM" id="SSF52266">
    <property type="entry name" value="SGNH hydrolase"/>
    <property type="match status" value="1"/>
</dbReference>
<reference evidence="2" key="1">
    <citation type="submission" date="2021-05" db="EMBL/GenBank/DDBJ databases">
        <authorList>
            <person name="Alioto T."/>
            <person name="Alioto T."/>
            <person name="Gomez Garrido J."/>
        </authorList>
    </citation>
    <scope>NUCLEOTIDE SEQUENCE</scope>
</reference>
<feature type="compositionally biased region" description="Polar residues" evidence="1">
    <location>
        <begin position="76"/>
        <end position="95"/>
    </location>
</feature>
<evidence type="ECO:0008006" key="3">
    <source>
        <dbReference type="Google" id="ProtNLM"/>
    </source>
</evidence>
<evidence type="ECO:0000313" key="2">
    <source>
        <dbReference type="EMBL" id="CAG6741698.1"/>
    </source>
</evidence>
<evidence type="ECO:0000256" key="1">
    <source>
        <dbReference type="SAM" id="MobiDB-lite"/>
    </source>
</evidence>
<name>A0A8D8Z653_9HEMI</name>
<dbReference type="EMBL" id="HBUF01598427">
    <property type="protein sequence ID" value="CAG6775447.1"/>
    <property type="molecule type" value="Transcribed_RNA"/>
</dbReference>
<feature type="compositionally biased region" description="Polar residues" evidence="1">
    <location>
        <begin position="144"/>
        <end position="156"/>
    </location>
</feature>
<organism evidence="2">
    <name type="scientific">Cacopsylla melanoneura</name>
    <dbReference type="NCBI Taxonomy" id="428564"/>
    <lineage>
        <taxon>Eukaryota</taxon>
        <taxon>Metazoa</taxon>
        <taxon>Ecdysozoa</taxon>
        <taxon>Arthropoda</taxon>
        <taxon>Hexapoda</taxon>
        <taxon>Insecta</taxon>
        <taxon>Pterygota</taxon>
        <taxon>Neoptera</taxon>
        <taxon>Paraneoptera</taxon>
        <taxon>Hemiptera</taxon>
        <taxon>Sternorrhyncha</taxon>
        <taxon>Psylloidea</taxon>
        <taxon>Psyllidae</taxon>
        <taxon>Psyllinae</taxon>
        <taxon>Cacopsylla</taxon>
    </lineage>
</organism>
<dbReference type="InterPro" id="IPR036514">
    <property type="entry name" value="SGNH_hydro_sf"/>
</dbReference>
<sequence>MELSVKIFSDTSIVTQDNSKFVTNTNPARYLRKSNHILYTCATKLCPARISLTTDKDRILSADLQHNHPIGESTRKNINSSSQIKRTSTSISKTPVSKPKNLKPKTLVPNLTNPDKTRKPSIIPSCKPRTSNIISSRNSHKSTDLSSPANNSIPSTSAAPLISKYKVSRVSTKVSSESPTTSIHNNIQQGDANNPRVPINKTKTKVVIITDSMGRGLRELLSASLPNIEVTASIYPNGKFNQCLQNAEQICSGLTKQDFVYIMCGTNNTCALPPNSCPRLDLGPIRNIQNRTNVIVSSILYRHDALSVQNTNICYTNEYLAHLCQGINVSFLQCNAFLKRRHYTRHGLHLNLSGKRVVFAKLKNFILSLSFDVDDAHSDFNLLDITCPFNQSLESTFADFQPGRQKSAANVVPPVVDLSETLNETQSPFRVYTP</sequence>
<feature type="region of interest" description="Disordered" evidence="1">
    <location>
        <begin position="66"/>
        <end position="156"/>
    </location>
</feature>
<protein>
    <recommendedName>
        <fullName evidence="3">FLYWCH-type domain-containing protein</fullName>
    </recommendedName>
</protein>
<dbReference type="Gene3D" id="3.40.50.1110">
    <property type="entry name" value="SGNH hydrolase"/>
    <property type="match status" value="1"/>
</dbReference>
<dbReference type="EMBL" id="HBUF01428808">
    <property type="protein sequence ID" value="CAG6741697.1"/>
    <property type="molecule type" value="Transcribed_RNA"/>
</dbReference>